<name>A0A814QDW9_9BILA</name>
<evidence type="ECO:0000313" key="2">
    <source>
        <dbReference type="EMBL" id="CAF1118171.1"/>
    </source>
</evidence>
<evidence type="ECO:0000313" key="3">
    <source>
        <dbReference type="Proteomes" id="UP000663879"/>
    </source>
</evidence>
<proteinExistence type="predicted"/>
<organism evidence="2 3">
    <name type="scientific">Brachionus calyciflorus</name>
    <dbReference type="NCBI Taxonomy" id="104777"/>
    <lineage>
        <taxon>Eukaryota</taxon>
        <taxon>Metazoa</taxon>
        <taxon>Spiralia</taxon>
        <taxon>Gnathifera</taxon>
        <taxon>Rotifera</taxon>
        <taxon>Eurotatoria</taxon>
        <taxon>Monogononta</taxon>
        <taxon>Pseudotrocha</taxon>
        <taxon>Ploima</taxon>
        <taxon>Brachionidae</taxon>
        <taxon>Brachionus</taxon>
    </lineage>
</organism>
<gene>
    <name evidence="2" type="ORF">OXX778_LOCUS21926</name>
</gene>
<feature type="compositionally biased region" description="Polar residues" evidence="1">
    <location>
        <begin position="53"/>
        <end position="64"/>
    </location>
</feature>
<reference evidence="2" key="1">
    <citation type="submission" date="2021-02" db="EMBL/GenBank/DDBJ databases">
        <authorList>
            <person name="Nowell W R."/>
        </authorList>
    </citation>
    <scope>NUCLEOTIDE SEQUENCE</scope>
    <source>
        <strain evidence="2">Ploen Becks lab</strain>
    </source>
</reference>
<dbReference type="Proteomes" id="UP000663879">
    <property type="component" value="Unassembled WGS sequence"/>
</dbReference>
<sequence>MNLRNKITVTYFQKSKYTKRKKISKSENQKEPKRAKTNDDSLNDVDDDLKANTFYQPISDTTGRSSPKKSSSNHSSSGSHSSHSSHSSGSSGSSDSHSSHRSQESSFTDQKNSSSNQESSISISSLCKKIKQRGQQFKLWKVFESENDFNDYINEKLIHTKTTNSDLVKCTLSECKLSKEVTHNMRRIYRKCNCSKDSCKLRLRIYCCQITQKYFMYKLGEHVGKLTNLKKTRGINKNVKNIMSIILKNNTNIFPSCVLDKLINEHKLPKNILPTLKQVNCYFYFYVIKIIEQHIIMKE</sequence>
<protein>
    <submittedName>
        <fullName evidence="2">Uncharacterized protein</fullName>
    </submittedName>
</protein>
<dbReference type="EMBL" id="CAJNOC010008628">
    <property type="protein sequence ID" value="CAF1118171.1"/>
    <property type="molecule type" value="Genomic_DNA"/>
</dbReference>
<evidence type="ECO:0000256" key="1">
    <source>
        <dbReference type="SAM" id="MobiDB-lite"/>
    </source>
</evidence>
<accession>A0A814QDW9</accession>
<feature type="compositionally biased region" description="Low complexity" evidence="1">
    <location>
        <begin position="68"/>
        <end position="96"/>
    </location>
</feature>
<feature type="compositionally biased region" description="Basic and acidic residues" evidence="1">
    <location>
        <begin position="24"/>
        <end position="39"/>
    </location>
</feature>
<comment type="caution">
    <text evidence="2">The sequence shown here is derived from an EMBL/GenBank/DDBJ whole genome shotgun (WGS) entry which is preliminary data.</text>
</comment>
<keyword evidence="3" id="KW-1185">Reference proteome</keyword>
<feature type="region of interest" description="Disordered" evidence="1">
    <location>
        <begin position="18"/>
        <end position="118"/>
    </location>
</feature>
<dbReference type="AlphaFoldDB" id="A0A814QDW9"/>